<protein>
    <submittedName>
        <fullName evidence="3">Polymer-forming cytoskeletal protein</fullName>
    </submittedName>
</protein>
<dbReference type="RefSeq" id="WP_222579812.1">
    <property type="nucleotide sequence ID" value="NZ_JAHVHU010000008.1"/>
</dbReference>
<proteinExistence type="inferred from homology"/>
<accession>A0A953LCY6</accession>
<evidence type="ECO:0000313" key="4">
    <source>
        <dbReference type="Proteomes" id="UP000753961"/>
    </source>
</evidence>
<evidence type="ECO:0000313" key="3">
    <source>
        <dbReference type="EMBL" id="MBY5958274.1"/>
    </source>
</evidence>
<gene>
    <name evidence="3" type="ORF">KUV50_09040</name>
</gene>
<comment type="caution">
    <text evidence="3">The sequence shown here is derived from an EMBL/GenBank/DDBJ whole genome shotgun (WGS) entry which is preliminary data.</text>
</comment>
<dbReference type="Pfam" id="PF04519">
    <property type="entry name" value="Bactofilin"/>
    <property type="match status" value="1"/>
</dbReference>
<sequence length="154" mass="16648">MFGKKNSENQRKDNGTNRKMPGGGDGHNMIVSTTKLTGNVTSKNDFRIDGEFEGSLDCEAKVIIGEGGRYEGEVKCANAVIEGTFKGQLSVSEVLYVKETAVIHGEVVTGKLVVQSGSIFEVQCKMTGQDNPNIKIEEEVMAKNNTSKSSKKGR</sequence>
<name>A0A953LCY6_9BACT</name>
<dbReference type="AlphaFoldDB" id="A0A953LCY6"/>
<dbReference type="EMBL" id="JAHVHU010000008">
    <property type="protein sequence ID" value="MBY5958274.1"/>
    <property type="molecule type" value="Genomic_DNA"/>
</dbReference>
<reference evidence="3" key="1">
    <citation type="submission" date="2021-06" db="EMBL/GenBank/DDBJ databases">
        <title>44 bacteria genomes isolated from Dapeng, Shenzhen.</title>
        <authorList>
            <person name="Zheng W."/>
            <person name="Yu S."/>
            <person name="Huang Y."/>
        </authorList>
    </citation>
    <scope>NUCLEOTIDE SEQUENCE</scope>
    <source>
        <strain evidence="3">DP5N28-2</strain>
    </source>
</reference>
<comment type="similarity">
    <text evidence="1">Belongs to the bactofilin family.</text>
</comment>
<dbReference type="PANTHER" id="PTHR35024">
    <property type="entry name" value="HYPOTHETICAL CYTOSOLIC PROTEIN"/>
    <property type="match status" value="1"/>
</dbReference>
<keyword evidence="4" id="KW-1185">Reference proteome</keyword>
<feature type="compositionally biased region" description="Basic and acidic residues" evidence="2">
    <location>
        <begin position="1"/>
        <end position="16"/>
    </location>
</feature>
<evidence type="ECO:0000256" key="2">
    <source>
        <dbReference type="SAM" id="MobiDB-lite"/>
    </source>
</evidence>
<evidence type="ECO:0000256" key="1">
    <source>
        <dbReference type="ARBA" id="ARBA00044755"/>
    </source>
</evidence>
<dbReference type="InterPro" id="IPR007607">
    <property type="entry name" value="BacA/B"/>
</dbReference>
<dbReference type="Proteomes" id="UP000753961">
    <property type="component" value="Unassembled WGS sequence"/>
</dbReference>
<organism evidence="3 4">
    <name type="scientific">Membranihabitans marinus</name>
    <dbReference type="NCBI Taxonomy" id="1227546"/>
    <lineage>
        <taxon>Bacteria</taxon>
        <taxon>Pseudomonadati</taxon>
        <taxon>Bacteroidota</taxon>
        <taxon>Saprospiria</taxon>
        <taxon>Saprospirales</taxon>
        <taxon>Saprospiraceae</taxon>
        <taxon>Membranihabitans</taxon>
    </lineage>
</organism>
<dbReference type="PANTHER" id="PTHR35024:SF4">
    <property type="entry name" value="POLYMER-FORMING CYTOSKELETAL PROTEIN"/>
    <property type="match status" value="1"/>
</dbReference>
<feature type="region of interest" description="Disordered" evidence="2">
    <location>
        <begin position="1"/>
        <end position="27"/>
    </location>
</feature>